<comment type="caution">
    <text evidence="2">The sequence shown here is derived from an EMBL/GenBank/DDBJ whole genome shotgun (WGS) entry which is preliminary data.</text>
</comment>
<evidence type="ECO:0000313" key="4">
    <source>
        <dbReference type="Proteomes" id="UP001642409"/>
    </source>
</evidence>
<dbReference type="Proteomes" id="UP001642409">
    <property type="component" value="Unassembled WGS sequence"/>
</dbReference>
<sequence length="110" mass="12444">MICSSLDLIIQSPFSLVNLLVVNLLIYLHLIVVRARQDDSKTFLAFELRIVGVHQRMHLSAVFLPCLPSAACQFLDKAACSQRSAPRRRSVRNYRHTGRSLSLSECLISF</sequence>
<dbReference type="EMBL" id="CATOUU010000431">
    <property type="protein sequence ID" value="CAI9929313.1"/>
    <property type="molecule type" value="Genomic_DNA"/>
</dbReference>
<dbReference type="EMBL" id="CAXDID020000968">
    <property type="protein sequence ID" value="CAL6116176.1"/>
    <property type="molecule type" value="Genomic_DNA"/>
</dbReference>
<reference evidence="3 4" key="2">
    <citation type="submission" date="2024-07" db="EMBL/GenBank/DDBJ databases">
        <authorList>
            <person name="Akdeniz Z."/>
        </authorList>
    </citation>
    <scope>NUCLEOTIDE SEQUENCE [LARGE SCALE GENOMIC DNA]</scope>
</reference>
<accession>A0AA86P1D5</accession>
<dbReference type="AlphaFoldDB" id="A0AA86P1D5"/>
<evidence type="ECO:0000313" key="3">
    <source>
        <dbReference type="EMBL" id="CAL6116176.1"/>
    </source>
</evidence>
<keyword evidence="1" id="KW-0472">Membrane</keyword>
<keyword evidence="4" id="KW-1185">Reference proteome</keyword>
<feature type="transmembrane region" description="Helical" evidence="1">
    <location>
        <begin position="14"/>
        <end position="33"/>
    </location>
</feature>
<name>A0AA86P1D5_9EUKA</name>
<reference evidence="2" key="1">
    <citation type="submission" date="2023-06" db="EMBL/GenBank/DDBJ databases">
        <authorList>
            <person name="Kurt Z."/>
        </authorList>
    </citation>
    <scope>NUCLEOTIDE SEQUENCE</scope>
</reference>
<proteinExistence type="predicted"/>
<keyword evidence="1" id="KW-0812">Transmembrane</keyword>
<keyword evidence="1" id="KW-1133">Transmembrane helix</keyword>
<organism evidence="2">
    <name type="scientific">Hexamita inflata</name>
    <dbReference type="NCBI Taxonomy" id="28002"/>
    <lineage>
        <taxon>Eukaryota</taxon>
        <taxon>Metamonada</taxon>
        <taxon>Diplomonadida</taxon>
        <taxon>Hexamitidae</taxon>
        <taxon>Hexamitinae</taxon>
        <taxon>Hexamita</taxon>
    </lineage>
</organism>
<gene>
    <name evidence="2" type="ORF">HINF_LOCUS16958</name>
    <name evidence="3" type="ORF">HINF_LOCUS78947</name>
</gene>
<evidence type="ECO:0000313" key="2">
    <source>
        <dbReference type="EMBL" id="CAI9929313.1"/>
    </source>
</evidence>
<protein>
    <submittedName>
        <fullName evidence="3">Hypothetical_protein</fullName>
    </submittedName>
</protein>
<evidence type="ECO:0000256" key="1">
    <source>
        <dbReference type="SAM" id="Phobius"/>
    </source>
</evidence>